<dbReference type="InterPro" id="IPR018244">
    <property type="entry name" value="Allrgn_V5/Tpx1_CS"/>
</dbReference>
<dbReference type="PRINTS" id="PR00838">
    <property type="entry name" value="V5ALLERGEN"/>
</dbReference>
<organism evidence="2 3">
    <name type="scientific">Sphingomonas limnosediminicola</name>
    <dbReference type="NCBI Taxonomy" id="940133"/>
    <lineage>
        <taxon>Bacteria</taxon>
        <taxon>Pseudomonadati</taxon>
        <taxon>Pseudomonadota</taxon>
        <taxon>Alphaproteobacteria</taxon>
        <taxon>Sphingomonadales</taxon>
        <taxon>Sphingomonadaceae</taxon>
        <taxon>Sphingomonas</taxon>
    </lineage>
</organism>
<feature type="domain" description="SCP" evidence="1">
    <location>
        <begin position="1"/>
        <end position="122"/>
    </location>
</feature>
<keyword evidence="3" id="KW-1185">Reference proteome</keyword>
<evidence type="ECO:0000313" key="2">
    <source>
        <dbReference type="EMBL" id="GAA3906945.1"/>
    </source>
</evidence>
<dbReference type="InterPro" id="IPR001283">
    <property type="entry name" value="CRISP-related"/>
</dbReference>
<sequence>MPPLAWDDSLGVGAATYAQQMAFTGLFQHSNRQARRGIGENLWMGTHGAFSLETMVGGWSAERRYFVPGIFPNNSSTGHWEDVGHYTQMIWPTTTRVGCALASTARTDYLVCRYATAGNMDGRRLP</sequence>
<dbReference type="Gene3D" id="3.40.33.10">
    <property type="entry name" value="CAP"/>
    <property type="match status" value="1"/>
</dbReference>
<dbReference type="Pfam" id="PF00188">
    <property type="entry name" value="CAP"/>
    <property type="match status" value="1"/>
</dbReference>
<dbReference type="CDD" id="cd05380">
    <property type="entry name" value="CAP_euk"/>
    <property type="match status" value="1"/>
</dbReference>
<dbReference type="PROSITE" id="PS01009">
    <property type="entry name" value="CRISP_1"/>
    <property type="match status" value="1"/>
</dbReference>
<comment type="caution">
    <text evidence="2">The sequence shown here is derived from an EMBL/GenBank/DDBJ whole genome shotgun (WGS) entry which is preliminary data.</text>
</comment>
<evidence type="ECO:0000313" key="3">
    <source>
        <dbReference type="Proteomes" id="UP001500827"/>
    </source>
</evidence>
<dbReference type="InterPro" id="IPR014044">
    <property type="entry name" value="CAP_dom"/>
</dbReference>
<dbReference type="Proteomes" id="UP001500827">
    <property type="component" value="Unassembled WGS sequence"/>
</dbReference>
<dbReference type="PANTHER" id="PTHR10334">
    <property type="entry name" value="CYSTEINE-RICH SECRETORY PROTEIN-RELATED"/>
    <property type="match status" value="1"/>
</dbReference>
<proteinExistence type="predicted"/>
<dbReference type="SUPFAM" id="SSF55797">
    <property type="entry name" value="PR-1-like"/>
    <property type="match status" value="1"/>
</dbReference>
<protein>
    <recommendedName>
        <fullName evidence="1">SCP domain-containing protein</fullName>
    </recommendedName>
</protein>
<dbReference type="SMART" id="SM00198">
    <property type="entry name" value="SCP"/>
    <property type="match status" value="1"/>
</dbReference>
<evidence type="ECO:0000259" key="1">
    <source>
        <dbReference type="SMART" id="SM00198"/>
    </source>
</evidence>
<accession>A0ABP7LVP4</accession>
<gene>
    <name evidence="2" type="ORF">GCM10022276_26790</name>
</gene>
<dbReference type="EMBL" id="BAABBM010000001">
    <property type="protein sequence ID" value="GAA3906945.1"/>
    <property type="molecule type" value="Genomic_DNA"/>
</dbReference>
<dbReference type="InterPro" id="IPR035940">
    <property type="entry name" value="CAP_sf"/>
</dbReference>
<dbReference type="InterPro" id="IPR002413">
    <property type="entry name" value="V5_allergen-like"/>
</dbReference>
<dbReference type="PRINTS" id="PR00837">
    <property type="entry name" value="V5TPXLIKE"/>
</dbReference>
<reference evidence="3" key="1">
    <citation type="journal article" date="2019" name="Int. J. Syst. Evol. Microbiol.">
        <title>The Global Catalogue of Microorganisms (GCM) 10K type strain sequencing project: providing services to taxonomists for standard genome sequencing and annotation.</title>
        <authorList>
            <consortium name="The Broad Institute Genomics Platform"/>
            <consortium name="The Broad Institute Genome Sequencing Center for Infectious Disease"/>
            <person name="Wu L."/>
            <person name="Ma J."/>
        </authorList>
    </citation>
    <scope>NUCLEOTIDE SEQUENCE [LARGE SCALE GENOMIC DNA]</scope>
    <source>
        <strain evidence="3">JCM 17543</strain>
    </source>
</reference>
<name>A0ABP7LVP4_9SPHN</name>